<feature type="region of interest" description="Disordered" evidence="1">
    <location>
        <begin position="1"/>
        <end position="44"/>
    </location>
</feature>
<accession>A0A6J7PMQ1</accession>
<dbReference type="EMBL" id="CAFBOS010000135">
    <property type="protein sequence ID" value="CAB5006468.1"/>
    <property type="molecule type" value="Genomic_DNA"/>
</dbReference>
<reference evidence="2" key="1">
    <citation type="submission" date="2020-05" db="EMBL/GenBank/DDBJ databases">
        <authorList>
            <person name="Chiriac C."/>
            <person name="Salcher M."/>
            <person name="Ghai R."/>
            <person name="Kavagutti S V."/>
        </authorList>
    </citation>
    <scope>NUCLEOTIDE SEQUENCE</scope>
</reference>
<dbReference type="AlphaFoldDB" id="A0A6J7PMQ1"/>
<sequence length="73" mass="7563">MAHAARYPDHLYSSPVPPLAERTTEALPQGDEVTKGPPPPPAGSLLFWVRRAGALISNVNAAGIAQGGSTTTQ</sequence>
<evidence type="ECO:0000256" key="1">
    <source>
        <dbReference type="SAM" id="MobiDB-lite"/>
    </source>
</evidence>
<evidence type="ECO:0000313" key="2">
    <source>
        <dbReference type="EMBL" id="CAB5006468.1"/>
    </source>
</evidence>
<gene>
    <name evidence="2" type="ORF">UFOPK3967_02000</name>
</gene>
<organism evidence="2">
    <name type="scientific">freshwater metagenome</name>
    <dbReference type="NCBI Taxonomy" id="449393"/>
    <lineage>
        <taxon>unclassified sequences</taxon>
        <taxon>metagenomes</taxon>
        <taxon>ecological metagenomes</taxon>
    </lineage>
</organism>
<proteinExistence type="predicted"/>
<name>A0A6J7PMQ1_9ZZZZ</name>
<protein>
    <submittedName>
        <fullName evidence="2">Unannotated protein</fullName>
    </submittedName>
</protein>